<accession>A0A9J6A7I4</accession>
<evidence type="ECO:0000256" key="1">
    <source>
        <dbReference type="SAM" id="MobiDB-lite"/>
    </source>
</evidence>
<feature type="region of interest" description="Disordered" evidence="1">
    <location>
        <begin position="1"/>
        <end position="31"/>
    </location>
</feature>
<dbReference type="AlphaFoldDB" id="A0A9J6A7I4"/>
<sequence>MEEEQRIKPKGDPKFGKKSPAKRSKGSTKVALKSKNVKGIGPIAQKPVEGKVMTREECVSELEKQKVINGRVFDTDIFTEHGMFTPYDSVSIQSWEHLFECPTLYLHEPELREFYYKMELLDDGGIQTTVREVKLSLSEESLGIILGVPSQGIRSIEWSKPSVDVVQKGHQAWGH</sequence>
<protein>
    <submittedName>
        <fullName evidence="2">Uncharacterized protein</fullName>
    </submittedName>
</protein>
<dbReference type="Proteomes" id="UP000824120">
    <property type="component" value="Chromosome 2"/>
</dbReference>
<dbReference type="EMBL" id="JACXVP010000002">
    <property type="protein sequence ID" value="KAG5619999.1"/>
    <property type="molecule type" value="Genomic_DNA"/>
</dbReference>
<feature type="compositionally biased region" description="Basic residues" evidence="1">
    <location>
        <begin position="16"/>
        <end position="26"/>
    </location>
</feature>
<name>A0A9J6A7I4_SOLCO</name>
<comment type="caution">
    <text evidence="2">The sequence shown here is derived from an EMBL/GenBank/DDBJ whole genome shotgun (WGS) entry which is preliminary data.</text>
</comment>
<evidence type="ECO:0000313" key="2">
    <source>
        <dbReference type="EMBL" id="KAG5619999.1"/>
    </source>
</evidence>
<feature type="compositionally biased region" description="Basic and acidic residues" evidence="1">
    <location>
        <begin position="1"/>
        <end position="15"/>
    </location>
</feature>
<evidence type="ECO:0000313" key="3">
    <source>
        <dbReference type="Proteomes" id="UP000824120"/>
    </source>
</evidence>
<reference evidence="2 3" key="1">
    <citation type="submission" date="2020-09" db="EMBL/GenBank/DDBJ databases">
        <title>De no assembly of potato wild relative species, Solanum commersonii.</title>
        <authorList>
            <person name="Cho K."/>
        </authorList>
    </citation>
    <scope>NUCLEOTIDE SEQUENCE [LARGE SCALE GENOMIC DNA]</scope>
    <source>
        <strain evidence="2">LZ3.2</strain>
        <tissue evidence="2">Leaf</tissue>
    </source>
</reference>
<proteinExistence type="predicted"/>
<keyword evidence="3" id="KW-1185">Reference proteome</keyword>
<organism evidence="2 3">
    <name type="scientific">Solanum commersonii</name>
    <name type="common">Commerson's wild potato</name>
    <name type="synonym">Commerson's nightshade</name>
    <dbReference type="NCBI Taxonomy" id="4109"/>
    <lineage>
        <taxon>Eukaryota</taxon>
        <taxon>Viridiplantae</taxon>
        <taxon>Streptophyta</taxon>
        <taxon>Embryophyta</taxon>
        <taxon>Tracheophyta</taxon>
        <taxon>Spermatophyta</taxon>
        <taxon>Magnoliopsida</taxon>
        <taxon>eudicotyledons</taxon>
        <taxon>Gunneridae</taxon>
        <taxon>Pentapetalae</taxon>
        <taxon>asterids</taxon>
        <taxon>lamiids</taxon>
        <taxon>Solanales</taxon>
        <taxon>Solanaceae</taxon>
        <taxon>Solanoideae</taxon>
        <taxon>Solaneae</taxon>
        <taxon>Solanum</taxon>
    </lineage>
</organism>
<gene>
    <name evidence="2" type="ORF">H5410_005217</name>
</gene>